<keyword evidence="4" id="KW-1185">Reference proteome</keyword>
<gene>
    <name evidence="3" type="ORF">UTRI_04272</name>
</gene>
<dbReference type="Proteomes" id="UP000324022">
    <property type="component" value="Unassembled WGS sequence"/>
</dbReference>
<keyword evidence="2" id="KW-0812">Transmembrane</keyword>
<feature type="transmembrane region" description="Helical" evidence="2">
    <location>
        <begin position="477"/>
        <end position="497"/>
    </location>
</feature>
<proteinExistence type="predicted"/>
<evidence type="ECO:0000313" key="4">
    <source>
        <dbReference type="Proteomes" id="UP000324022"/>
    </source>
</evidence>
<sequence length="664" mass="72350">MRTCQNSQLWASSEAGRVKFPAFVHLPASALPHSRHSLCENDEDFVKCITIDAVYNSFLARGRRDNFKQLLAQRWRISEDQIRAITVNIEGIRVLIENDQDWQEWVSTFFFRAHPTSSTTRESDRAPFIEFRIEPIHIHIIVDDEMLFSATPAGPSAGVGTANAPPTYSEVTTRNSASNAPPTAQDLISQLTRLNADVRAYHQASRSADAAATPSEPTVQQQQQQPQPQPQPQPTTSQPRAQVPQPQLIHNTSSANLTAPPAQSSFSEPLTASTLATNIVGSVLHTLQPQLMQGLAPAITSILSNLPIHLTNASAQSRGADPATTALGSGVAESLPTPSAASTRATATSESSTQRQSLMQGMFDELSRLRNPSASTSTSASQQPRSATSHDADLGITGQETDEGMTNELGQAFAEMLARQRVTSTNANTAASTTTHVDESQDLESPTIVSTPSSTTPSRRSSGSRSRSRSRSPRRTTFLSTTTLTLLTLLSFFLALVTPTCATPSASPSPSSLSLTSLNPTFYTRDTVAPRQNSRHLHLCKCTCFQTNSTLVPLYSPLDPSKPCSTCTRQFCLDQGLDMCKGAKLEHTDHDVGTGFEGDVWAKCFERDSYKDQSIITLYLLVVVGLVGFAAMRRRVEGWVQRYQHMGPHGLYSAVREAPWRRAR</sequence>
<dbReference type="EMBL" id="OOIN01000047">
    <property type="protein sequence ID" value="SPO32528.1"/>
    <property type="molecule type" value="Genomic_DNA"/>
</dbReference>
<protein>
    <submittedName>
        <fullName evidence="3">Uncharacterized protein</fullName>
    </submittedName>
</protein>
<keyword evidence="2" id="KW-0472">Membrane</keyword>
<feature type="compositionally biased region" description="Low complexity" evidence="1">
    <location>
        <begin position="372"/>
        <end position="387"/>
    </location>
</feature>
<evidence type="ECO:0000256" key="1">
    <source>
        <dbReference type="SAM" id="MobiDB-lite"/>
    </source>
</evidence>
<dbReference type="OrthoDB" id="2142503at2759"/>
<feature type="region of interest" description="Disordered" evidence="1">
    <location>
        <begin position="157"/>
        <end position="183"/>
    </location>
</feature>
<evidence type="ECO:0000313" key="3">
    <source>
        <dbReference type="EMBL" id="SPO32528.1"/>
    </source>
</evidence>
<name>A0A5C3EPR2_9BASI</name>
<feature type="compositionally biased region" description="Low complexity" evidence="1">
    <location>
        <begin position="450"/>
        <end position="465"/>
    </location>
</feature>
<organism evidence="3 4">
    <name type="scientific">Ustilago trichophora</name>
    <dbReference type="NCBI Taxonomy" id="86804"/>
    <lineage>
        <taxon>Eukaryota</taxon>
        <taxon>Fungi</taxon>
        <taxon>Dikarya</taxon>
        <taxon>Basidiomycota</taxon>
        <taxon>Ustilaginomycotina</taxon>
        <taxon>Ustilaginomycetes</taxon>
        <taxon>Ustilaginales</taxon>
        <taxon>Ustilaginaceae</taxon>
        <taxon>Ustilago</taxon>
    </lineage>
</organism>
<feature type="region of interest" description="Disordered" evidence="1">
    <location>
        <begin position="316"/>
        <end position="356"/>
    </location>
</feature>
<reference evidence="3 4" key="1">
    <citation type="submission" date="2018-03" db="EMBL/GenBank/DDBJ databases">
        <authorList>
            <person name="Guldener U."/>
        </authorList>
    </citation>
    <scope>NUCLEOTIDE SEQUENCE [LARGE SCALE GENOMIC DNA]</scope>
    <source>
        <strain evidence="3 4">NBRC100155</strain>
    </source>
</reference>
<accession>A0A5C3EPR2</accession>
<feature type="region of interest" description="Disordered" evidence="1">
    <location>
        <begin position="370"/>
        <end position="402"/>
    </location>
</feature>
<feature type="region of interest" description="Disordered" evidence="1">
    <location>
        <begin position="424"/>
        <end position="477"/>
    </location>
</feature>
<feature type="compositionally biased region" description="Low complexity" evidence="1">
    <location>
        <begin position="339"/>
        <end position="356"/>
    </location>
</feature>
<keyword evidence="2" id="KW-1133">Transmembrane helix</keyword>
<dbReference type="PANTHER" id="PTHR36854">
    <property type="entry name" value="CHROMOSOME 9, WHOLE GENOME SHOTGUN SEQUENCE"/>
    <property type="match status" value="1"/>
</dbReference>
<feature type="region of interest" description="Disordered" evidence="1">
    <location>
        <begin position="200"/>
        <end position="244"/>
    </location>
</feature>
<feature type="transmembrane region" description="Helical" evidence="2">
    <location>
        <begin position="614"/>
        <end position="632"/>
    </location>
</feature>
<dbReference type="PANTHER" id="PTHR36854:SF1">
    <property type="entry name" value="TRANSMEMBRANE PROTEIN"/>
    <property type="match status" value="1"/>
</dbReference>
<feature type="compositionally biased region" description="Low complexity" evidence="1">
    <location>
        <begin position="213"/>
        <end position="226"/>
    </location>
</feature>
<evidence type="ECO:0000256" key="2">
    <source>
        <dbReference type="SAM" id="Phobius"/>
    </source>
</evidence>
<feature type="compositionally biased region" description="Polar residues" evidence="1">
    <location>
        <begin position="164"/>
        <end position="183"/>
    </location>
</feature>
<feature type="compositionally biased region" description="Low complexity" evidence="1">
    <location>
        <begin position="424"/>
        <end position="435"/>
    </location>
</feature>
<dbReference type="AlphaFoldDB" id="A0A5C3EPR2"/>